<dbReference type="EMBL" id="REGN01011116">
    <property type="protein sequence ID" value="RMZ97897.1"/>
    <property type="molecule type" value="Genomic_DNA"/>
</dbReference>
<evidence type="ECO:0000313" key="2">
    <source>
        <dbReference type="Proteomes" id="UP000276133"/>
    </source>
</evidence>
<organism evidence="1 2">
    <name type="scientific">Brachionus plicatilis</name>
    <name type="common">Marine rotifer</name>
    <name type="synonym">Brachionus muelleri</name>
    <dbReference type="NCBI Taxonomy" id="10195"/>
    <lineage>
        <taxon>Eukaryota</taxon>
        <taxon>Metazoa</taxon>
        <taxon>Spiralia</taxon>
        <taxon>Gnathifera</taxon>
        <taxon>Rotifera</taxon>
        <taxon>Eurotatoria</taxon>
        <taxon>Monogononta</taxon>
        <taxon>Pseudotrocha</taxon>
        <taxon>Ploima</taxon>
        <taxon>Brachionidae</taxon>
        <taxon>Brachionus</taxon>
    </lineage>
</organism>
<accession>A0A3M7PGT6</accession>
<evidence type="ECO:0000313" key="1">
    <source>
        <dbReference type="EMBL" id="RMZ97897.1"/>
    </source>
</evidence>
<proteinExistence type="predicted"/>
<keyword evidence="2" id="KW-1185">Reference proteome</keyword>
<dbReference type="Proteomes" id="UP000276133">
    <property type="component" value="Unassembled WGS sequence"/>
</dbReference>
<dbReference type="AlphaFoldDB" id="A0A3M7PGT6"/>
<name>A0A3M7PGT6_BRAPC</name>
<protein>
    <submittedName>
        <fullName evidence="1">Uncharacterized protein</fullName>
    </submittedName>
</protein>
<reference evidence="1 2" key="1">
    <citation type="journal article" date="2018" name="Sci. Rep.">
        <title>Genomic signatures of local adaptation to the degree of environmental predictability in rotifers.</title>
        <authorList>
            <person name="Franch-Gras L."/>
            <person name="Hahn C."/>
            <person name="Garcia-Roger E.M."/>
            <person name="Carmona M.J."/>
            <person name="Serra M."/>
            <person name="Gomez A."/>
        </authorList>
    </citation>
    <scope>NUCLEOTIDE SEQUENCE [LARGE SCALE GENOMIC DNA]</scope>
    <source>
        <strain evidence="1">HYR1</strain>
    </source>
</reference>
<sequence>MMLYSNLFIMMELVLFKSQKLSVKSTSEHFDLLEKFSFRPNKIHKSATLTAQDSEKFINCKIFHNQNSSSAFKQSGKSEISKLT</sequence>
<gene>
    <name evidence="1" type="ORF">BpHYR1_003605</name>
</gene>
<comment type="caution">
    <text evidence="1">The sequence shown here is derived from an EMBL/GenBank/DDBJ whole genome shotgun (WGS) entry which is preliminary data.</text>
</comment>